<dbReference type="InterPro" id="IPR011545">
    <property type="entry name" value="DEAD/DEAH_box_helicase_dom"/>
</dbReference>
<keyword evidence="3 6" id="KW-0347">Helicase</keyword>
<keyword evidence="1" id="KW-0547">Nucleotide-binding</keyword>
<reference evidence="6 7" key="1">
    <citation type="journal article" date="2009" name="Stand. Genomic Sci.">
        <title>Complete genome sequence of Desulfotomaculum acetoxidans type strain (5575).</title>
        <authorList>
            <person name="Spring S."/>
            <person name="Lapidus A."/>
            <person name="Schroder M."/>
            <person name="Gleim D."/>
            <person name="Sims D."/>
            <person name="Meincke L."/>
            <person name="Glavina Del Rio T."/>
            <person name="Tice H."/>
            <person name="Copeland A."/>
            <person name="Cheng J.F."/>
            <person name="Lucas S."/>
            <person name="Chen F."/>
            <person name="Nolan M."/>
            <person name="Bruce D."/>
            <person name="Goodwin L."/>
            <person name="Pitluck S."/>
            <person name="Ivanova N."/>
            <person name="Mavromatis K."/>
            <person name="Mikhailova N."/>
            <person name="Pati A."/>
            <person name="Chen A."/>
            <person name="Palaniappan K."/>
            <person name="Land M."/>
            <person name="Hauser L."/>
            <person name="Chang Y.J."/>
            <person name="Jeffries C.D."/>
            <person name="Chain P."/>
            <person name="Saunders E."/>
            <person name="Brettin T."/>
            <person name="Detter J.C."/>
            <person name="Goker M."/>
            <person name="Bristow J."/>
            <person name="Eisen J.A."/>
            <person name="Markowitz V."/>
            <person name="Hugenholtz P."/>
            <person name="Kyrpides N.C."/>
            <person name="Klenk H.P."/>
            <person name="Han C."/>
        </authorList>
    </citation>
    <scope>NUCLEOTIDE SEQUENCE [LARGE SCALE GENOMIC DNA]</scope>
    <source>
        <strain evidence="7">ATCC 49208 / DSM 771 / VKM B-1644</strain>
    </source>
</reference>
<feature type="domain" description="Helicase ATP-binding" evidence="5">
    <location>
        <begin position="198"/>
        <end position="356"/>
    </location>
</feature>
<keyword evidence="7" id="KW-1185">Reference proteome</keyword>
<dbReference type="GO" id="GO:0016787">
    <property type="term" value="F:hydrolase activity"/>
    <property type="evidence" value="ECO:0007669"/>
    <property type="project" value="UniProtKB-KW"/>
</dbReference>
<dbReference type="GO" id="GO:0005524">
    <property type="term" value="F:ATP binding"/>
    <property type="evidence" value="ECO:0007669"/>
    <property type="project" value="UniProtKB-KW"/>
</dbReference>
<dbReference type="KEGG" id="dae:Dtox_2082"/>
<sequence length="424" mass="47820">MVAKKTNDVKEKMLDTLLLYGPIDIIQLCARINSTPDLIIGALQSILFHKDLIMTRSEVNNRITTWVAHKRTQRKKLLKIADLADWTDKKTFLNLKKLRKQLTDGNFGDIEILPDRKQAAVKKAAGKNFSTANKLKAKSVPAPMIVYKMLPEQVVPQPYIGNDLTVAEEQIDEIFGLDTAISNHDSPFKLDKFQRVAINAVLAGNLVLVSAPTGTGKTLIAEKLAEQLLENNLRMIYTSPLKALSNQKYRDFKEMFGPDRVGLVTGDVSINGSALLLVMTTEIFRNKCFGEPEELAGVGYVVFDEIHYLDDLARGTAWEESIIFAPQQVKILGLSATVPNIAELAGWIASVRKTQVIVVEEKIRIVPLEMRWLTAEGKAVDMEEAEKAIEDYIVAKENLKEQRFAQEDRPDYQKKYDWRRGLHR</sequence>
<keyword evidence="2" id="KW-0378">Hydrolase</keyword>
<dbReference type="GO" id="GO:0004386">
    <property type="term" value="F:helicase activity"/>
    <property type="evidence" value="ECO:0007669"/>
    <property type="project" value="UniProtKB-KW"/>
</dbReference>
<dbReference type="GO" id="GO:0055087">
    <property type="term" value="C:Ski complex"/>
    <property type="evidence" value="ECO:0007669"/>
    <property type="project" value="TreeGrafter"/>
</dbReference>
<dbReference type="SMART" id="SM00487">
    <property type="entry name" value="DEXDc"/>
    <property type="match status" value="1"/>
</dbReference>
<dbReference type="SUPFAM" id="SSF52540">
    <property type="entry name" value="P-loop containing nucleoside triphosphate hydrolases"/>
    <property type="match status" value="1"/>
</dbReference>
<dbReference type="PANTHER" id="PTHR12131:SF1">
    <property type="entry name" value="ATP-DEPENDENT RNA HELICASE SUPV3L1, MITOCHONDRIAL-RELATED"/>
    <property type="match status" value="1"/>
</dbReference>
<dbReference type="InterPro" id="IPR050699">
    <property type="entry name" value="RNA-DNA_Helicase"/>
</dbReference>
<dbReference type="eggNOG" id="COG4581">
    <property type="taxonomic scope" value="Bacteria"/>
</dbReference>
<evidence type="ECO:0000313" key="7">
    <source>
        <dbReference type="Proteomes" id="UP000002217"/>
    </source>
</evidence>
<dbReference type="AlphaFoldDB" id="C8VZ01"/>
<evidence type="ECO:0000313" key="6">
    <source>
        <dbReference type="EMBL" id="ACV62911.1"/>
    </source>
</evidence>
<gene>
    <name evidence="6" type="ordered locus">Dtox_2082</name>
</gene>
<dbReference type="InterPro" id="IPR027417">
    <property type="entry name" value="P-loop_NTPase"/>
</dbReference>
<evidence type="ECO:0000259" key="5">
    <source>
        <dbReference type="PROSITE" id="PS51192"/>
    </source>
</evidence>
<dbReference type="InterPro" id="IPR003593">
    <property type="entry name" value="AAA+_ATPase"/>
</dbReference>
<organism evidence="6 7">
    <name type="scientific">Desulfofarcimen acetoxidans (strain ATCC 49208 / DSM 771 / KCTC 5769 / VKM B-1644 / 5575)</name>
    <name type="common">Desulfotomaculum acetoxidans</name>
    <dbReference type="NCBI Taxonomy" id="485916"/>
    <lineage>
        <taxon>Bacteria</taxon>
        <taxon>Bacillati</taxon>
        <taxon>Bacillota</taxon>
        <taxon>Clostridia</taxon>
        <taxon>Eubacteriales</taxon>
        <taxon>Peptococcaceae</taxon>
        <taxon>Desulfofarcimen</taxon>
    </lineage>
</organism>
<protein>
    <submittedName>
        <fullName evidence="6">DEAD/DEAH box helicase domain protein</fullName>
    </submittedName>
</protein>
<dbReference type="HOGENOM" id="CLU_646766_0_0_9"/>
<name>C8VZ01_DESAS</name>
<dbReference type="InterPro" id="IPR014001">
    <property type="entry name" value="Helicase_ATP-bd"/>
</dbReference>
<proteinExistence type="predicted"/>
<evidence type="ECO:0000256" key="4">
    <source>
        <dbReference type="ARBA" id="ARBA00022840"/>
    </source>
</evidence>
<dbReference type="OrthoDB" id="9774462at2"/>
<evidence type="ECO:0000256" key="1">
    <source>
        <dbReference type="ARBA" id="ARBA00022741"/>
    </source>
</evidence>
<dbReference type="GO" id="GO:0003676">
    <property type="term" value="F:nucleic acid binding"/>
    <property type="evidence" value="ECO:0007669"/>
    <property type="project" value="InterPro"/>
</dbReference>
<dbReference type="PROSITE" id="PS51192">
    <property type="entry name" value="HELICASE_ATP_BIND_1"/>
    <property type="match status" value="1"/>
</dbReference>
<dbReference type="Proteomes" id="UP000002217">
    <property type="component" value="Chromosome"/>
</dbReference>
<dbReference type="RefSeq" id="WP_015757615.1">
    <property type="nucleotide sequence ID" value="NC_013216.1"/>
</dbReference>
<evidence type="ECO:0000256" key="2">
    <source>
        <dbReference type="ARBA" id="ARBA00022801"/>
    </source>
</evidence>
<accession>C8VZ01</accession>
<dbReference type="Pfam" id="PF00270">
    <property type="entry name" value="DEAD"/>
    <property type="match status" value="1"/>
</dbReference>
<dbReference type="PANTHER" id="PTHR12131">
    <property type="entry name" value="ATP-DEPENDENT RNA AND DNA HELICASE"/>
    <property type="match status" value="1"/>
</dbReference>
<dbReference type="EMBL" id="CP001720">
    <property type="protein sequence ID" value="ACV62911.1"/>
    <property type="molecule type" value="Genomic_DNA"/>
</dbReference>
<keyword evidence="4" id="KW-0067">ATP-binding</keyword>
<dbReference type="SMART" id="SM00382">
    <property type="entry name" value="AAA"/>
    <property type="match status" value="1"/>
</dbReference>
<evidence type="ECO:0000256" key="3">
    <source>
        <dbReference type="ARBA" id="ARBA00022806"/>
    </source>
</evidence>
<dbReference type="Gene3D" id="3.40.50.300">
    <property type="entry name" value="P-loop containing nucleotide triphosphate hydrolases"/>
    <property type="match status" value="1"/>
</dbReference>
<dbReference type="STRING" id="485916.Dtox_2082"/>
<dbReference type="GO" id="GO:0070478">
    <property type="term" value="P:nuclear-transcribed mRNA catabolic process, 3'-5' exonucleolytic nonsense-mediated decay"/>
    <property type="evidence" value="ECO:0007669"/>
    <property type="project" value="TreeGrafter"/>
</dbReference>